<dbReference type="GO" id="GO:0003824">
    <property type="term" value="F:catalytic activity"/>
    <property type="evidence" value="ECO:0007669"/>
    <property type="project" value="InterPro"/>
</dbReference>
<evidence type="ECO:0000313" key="2">
    <source>
        <dbReference type="EMBL" id="KUM24359.1"/>
    </source>
</evidence>
<dbReference type="GO" id="GO:0030170">
    <property type="term" value="F:pyridoxal phosphate binding"/>
    <property type="evidence" value="ECO:0007669"/>
    <property type="project" value="InterPro"/>
</dbReference>
<evidence type="ECO:0000259" key="1">
    <source>
        <dbReference type="PROSITE" id="PS51340"/>
    </source>
</evidence>
<dbReference type="GO" id="GO:0030151">
    <property type="term" value="F:molybdenum ion binding"/>
    <property type="evidence" value="ECO:0007669"/>
    <property type="project" value="InterPro"/>
</dbReference>
<dbReference type="Proteomes" id="UP000053176">
    <property type="component" value="Unassembled WGS sequence"/>
</dbReference>
<dbReference type="InterPro" id="IPR011037">
    <property type="entry name" value="Pyrv_Knase-like_insert_dom_sf"/>
</dbReference>
<name>A0A101KPG7_RHILI</name>
<dbReference type="Gene3D" id="2.40.33.20">
    <property type="entry name" value="PK beta-barrel domain-like"/>
    <property type="match status" value="1"/>
</dbReference>
<comment type="caution">
    <text evidence="2">The sequence shown here is derived from an EMBL/GenBank/DDBJ whole genome shotgun (WGS) entry which is preliminary data.</text>
</comment>
<dbReference type="OrthoDB" id="581532at2"/>
<dbReference type="SUPFAM" id="SSF50800">
    <property type="entry name" value="PK beta-barrel domain-like"/>
    <property type="match status" value="1"/>
</dbReference>
<reference evidence="2 3" key="1">
    <citation type="submission" date="2015-12" db="EMBL/GenBank/DDBJ databases">
        <title>Draft genome sequence of Mesorhizobium sp. UFLA 01-765, a multitolerant efficient symbiont and plant-growth promoting strain isolated from Zn-mining soil using Leucaena leucocephala as a trap plant.</title>
        <authorList>
            <person name="Rangel W.M."/>
            <person name="Thijs S."/>
            <person name="Longatti S.M."/>
            <person name="Moreira F.M."/>
            <person name="Weyens N."/>
            <person name="Vangronsveld J."/>
            <person name="Van Hamme J.D."/>
            <person name="Bottos E.M."/>
            <person name="Rineau F."/>
        </authorList>
    </citation>
    <scope>NUCLEOTIDE SEQUENCE [LARGE SCALE GENOMIC DNA]</scope>
    <source>
        <strain evidence="2 3">UFLA 01-765</strain>
    </source>
</reference>
<sequence>MTGEALLGTVSQLWRYPASSLAGERQDAISVGRETIGGDRMFGLVDASDNEIARPDRDAKWHKVPRIRTRLSNDRDLEVAVPGGDWLSAPGAECDRAVSAYLGFTASIRPFGQENAPPAYAGPLTQARYRKAPIHLLTTASLARLKALHPEGTADPRRFRPNIVVDMGPVEGSFPETEWIGRKLAVGDLLLTVSEPCRRCGFTIIAQDGFDDDSGILRNLVRHNAHNLGVYCTVDRPARVEIGAPMRFA</sequence>
<evidence type="ECO:0000313" key="3">
    <source>
        <dbReference type="Proteomes" id="UP000053176"/>
    </source>
</evidence>
<dbReference type="AlphaFoldDB" id="A0A101KPG7"/>
<dbReference type="Pfam" id="PF03473">
    <property type="entry name" value="MOSC"/>
    <property type="match status" value="1"/>
</dbReference>
<feature type="domain" description="MOSC" evidence="1">
    <location>
        <begin position="96"/>
        <end position="249"/>
    </location>
</feature>
<dbReference type="PROSITE" id="PS51340">
    <property type="entry name" value="MOSC"/>
    <property type="match status" value="1"/>
</dbReference>
<proteinExistence type="predicted"/>
<dbReference type="InterPro" id="IPR005302">
    <property type="entry name" value="MoCF_Sase_C"/>
</dbReference>
<protein>
    <submittedName>
        <fullName evidence="2">Molybdenum cofactor sulfurase</fullName>
    </submittedName>
</protein>
<gene>
    <name evidence="2" type="ORF">AU467_30625</name>
</gene>
<dbReference type="EMBL" id="LPWA01000138">
    <property type="protein sequence ID" value="KUM24359.1"/>
    <property type="molecule type" value="Genomic_DNA"/>
</dbReference>
<accession>A0A101KPG7</accession>
<organism evidence="2 3">
    <name type="scientific">Rhizobium loti</name>
    <name type="common">Mesorhizobium loti</name>
    <dbReference type="NCBI Taxonomy" id="381"/>
    <lineage>
        <taxon>Bacteria</taxon>
        <taxon>Pseudomonadati</taxon>
        <taxon>Pseudomonadota</taxon>
        <taxon>Alphaproteobacteria</taxon>
        <taxon>Hyphomicrobiales</taxon>
        <taxon>Phyllobacteriaceae</taxon>
        <taxon>Mesorhizobium</taxon>
    </lineage>
</organism>